<feature type="compositionally biased region" description="Pro residues" evidence="4">
    <location>
        <begin position="338"/>
        <end position="348"/>
    </location>
</feature>
<reference evidence="6" key="1">
    <citation type="journal article" date="2022" name="bioRxiv">
        <title>Genomics of Preaxostyla Flagellates Illuminates Evolutionary Transitions and the Path Towards Mitochondrial Loss.</title>
        <authorList>
            <person name="Novak L.V.F."/>
            <person name="Treitli S.C."/>
            <person name="Pyrih J."/>
            <person name="Halakuc P."/>
            <person name="Pipaliya S.V."/>
            <person name="Vacek V."/>
            <person name="Brzon O."/>
            <person name="Soukal P."/>
            <person name="Eme L."/>
            <person name="Dacks J.B."/>
            <person name="Karnkowska A."/>
            <person name="Elias M."/>
            <person name="Hampl V."/>
        </authorList>
    </citation>
    <scope>NUCLEOTIDE SEQUENCE</scope>
    <source>
        <strain evidence="6">RCP-MX</strain>
    </source>
</reference>
<dbReference type="InterPro" id="IPR020892">
    <property type="entry name" value="Cyclophilin-type_PPIase_CS"/>
</dbReference>
<evidence type="ECO:0000256" key="3">
    <source>
        <dbReference type="ARBA" id="ARBA00023235"/>
    </source>
</evidence>
<keyword evidence="2" id="KW-0697">Rotamase</keyword>
<feature type="region of interest" description="Disordered" evidence="4">
    <location>
        <begin position="307"/>
        <end position="358"/>
    </location>
</feature>
<feature type="domain" description="PPIase cyclophilin-type" evidence="5">
    <location>
        <begin position="15"/>
        <end position="171"/>
    </location>
</feature>
<dbReference type="PROSITE" id="PS00170">
    <property type="entry name" value="CSA_PPIASE_1"/>
    <property type="match status" value="1"/>
</dbReference>
<keyword evidence="7" id="KW-1185">Reference proteome</keyword>
<dbReference type="SUPFAM" id="SSF50891">
    <property type="entry name" value="Cyclophilin-like"/>
    <property type="match status" value="1"/>
</dbReference>
<keyword evidence="3 6" id="KW-0413">Isomerase</keyword>
<evidence type="ECO:0000256" key="4">
    <source>
        <dbReference type="SAM" id="MobiDB-lite"/>
    </source>
</evidence>
<feature type="compositionally biased region" description="Low complexity" evidence="4">
    <location>
        <begin position="308"/>
        <end position="326"/>
    </location>
</feature>
<evidence type="ECO:0000313" key="6">
    <source>
        <dbReference type="EMBL" id="KAJ4457580.1"/>
    </source>
</evidence>
<dbReference type="Gene3D" id="2.40.100.10">
    <property type="entry name" value="Cyclophilin-like"/>
    <property type="match status" value="1"/>
</dbReference>
<sequence length="489" mass="53022">MNLALFSLQKMPKCFFDISIGGQAAGRLVFNLYDDLPRTTQNFLQLCQKPRGEGFLNSKFHRVIAGFMAQGGDFTTGDGRGGRSIYGGRFEDEGFQHRHTKRGILSMANCGPNTNGSQFFLCFRATPHLDGHHVVFGELESGLPVLDAIERNPTAPGDRPIKPVEITACGEPLVPPAPSAPSWVGRKFDSDSLQNGPVRALMRPAIPVRLIAESSNSLSGVFSDALPFAALLSSRIPLDATQYSLENGSSLVEKTDRFTQLLDQIKEGIPDIPDLEPALLARGEHQSILTFLAWIFQTVSADEQLPTSLAAQSAPSPSSEAPESPLKGTPAKVGTPEQPRPLPVPSPGASPQRYPGGAQMSSVVQDLLTQLLNIEGTQRGDIDADGANLASELEEARQDLAAAIELGKHLVEQLMTMETAVSERNEALHQLESQSAADLRDRDLRLLDLERRLQEERTKGAQEACSPSSFLSLLPLVMRHPVRAPANRC</sequence>
<gene>
    <name evidence="6" type="ORF">PAPYR_6944</name>
</gene>
<name>A0ABQ8UJG5_9EUKA</name>
<evidence type="ECO:0000256" key="2">
    <source>
        <dbReference type="ARBA" id="ARBA00023110"/>
    </source>
</evidence>
<evidence type="ECO:0000313" key="7">
    <source>
        <dbReference type="Proteomes" id="UP001141327"/>
    </source>
</evidence>
<dbReference type="PROSITE" id="PS50072">
    <property type="entry name" value="CSA_PPIASE_2"/>
    <property type="match status" value="1"/>
</dbReference>
<evidence type="ECO:0000259" key="5">
    <source>
        <dbReference type="PROSITE" id="PS50072"/>
    </source>
</evidence>
<comment type="caution">
    <text evidence="6">The sequence shown here is derived from an EMBL/GenBank/DDBJ whole genome shotgun (WGS) entry which is preliminary data.</text>
</comment>
<dbReference type="InterPro" id="IPR002130">
    <property type="entry name" value="Cyclophilin-type_PPIase_dom"/>
</dbReference>
<dbReference type="Pfam" id="PF00160">
    <property type="entry name" value="Pro_isomerase"/>
    <property type="match status" value="1"/>
</dbReference>
<organism evidence="6 7">
    <name type="scientific">Paratrimastix pyriformis</name>
    <dbReference type="NCBI Taxonomy" id="342808"/>
    <lineage>
        <taxon>Eukaryota</taxon>
        <taxon>Metamonada</taxon>
        <taxon>Preaxostyla</taxon>
        <taxon>Paratrimastigidae</taxon>
        <taxon>Paratrimastix</taxon>
    </lineage>
</organism>
<dbReference type="PRINTS" id="PR00153">
    <property type="entry name" value="CSAPPISMRASE"/>
</dbReference>
<dbReference type="Proteomes" id="UP001141327">
    <property type="component" value="Unassembled WGS sequence"/>
</dbReference>
<proteinExistence type="predicted"/>
<evidence type="ECO:0000256" key="1">
    <source>
        <dbReference type="ARBA" id="ARBA00013194"/>
    </source>
</evidence>
<protein>
    <recommendedName>
        <fullName evidence="1">peptidylprolyl isomerase</fullName>
        <ecNumber evidence="1">5.2.1.8</ecNumber>
    </recommendedName>
</protein>
<dbReference type="PANTHER" id="PTHR11071:SF561">
    <property type="entry name" value="PEPTIDYL-PROLYL CIS-TRANS ISOMERASE D-RELATED"/>
    <property type="match status" value="1"/>
</dbReference>
<dbReference type="PANTHER" id="PTHR11071">
    <property type="entry name" value="PEPTIDYL-PROLYL CIS-TRANS ISOMERASE"/>
    <property type="match status" value="1"/>
</dbReference>
<dbReference type="EMBL" id="JAPMOS010000044">
    <property type="protein sequence ID" value="KAJ4457580.1"/>
    <property type="molecule type" value="Genomic_DNA"/>
</dbReference>
<dbReference type="InterPro" id="IPR029000">
    <property type="entry name" value="Cyclophilin-like_dom_sf"/>
</dbReference>
<dbReference type="GO" id="GO:0016853">
    <property type="term" value="F:isomerase activity"/>
    <property type="evidence" value="ECO:0007669"/>
    <property type="project" value="UniProtKB-KW"/>
</dbReference>
<dbReference type="EC" id="5.2.1.8" evidence="1"/>
<accession>A0ABQ8UJG5</accession>